<evidence type="ECO:0000256" key="2">
    <source>
        <dbReference type="ARBA" id="ARBA00022692"/>
    </source>
</evidence>
<dbReference type="EMBL" id="KZ825941">
    <property type="protein sequence ID" value="PYH91564.1"/>
    <property type="molecule type" value="Genomic_DNA"/>
</dbReference>
<dbReference type="OrthoDB" id="10017208at2759"/>
<keyword evidence="2 7" id="KW-0812">Transmembrane</keyword>
<keyword evidence="10" id="KW-1185">Reference proteome</keyword>
<reference evidence="9 10" key="1">
    <citation type="submission" date="2018-02" db="EMBL/GenBank/DDBJ databases">
        <title>The genomes of Aspergillus section Nigri reveals drivers in fungal speciation.</title>
        <authorList>
            <consortium name="DOE Joint Genome Institute"/>
            <person name="Vesth T.C."/>
            <person name="Nybo J."/>
            <person name="Theobald S."/>
            <person name="Brandl J."/>
            <person name="Frisvad J.C."/>
            <person name="Nielsen K.F."/>
            <person name="Lyhne E.K."/>
            <person name="Kogle M.E."/>
            <person name="Kuo A."/>
            <person name="Riley R."/>
            <person name="Clum A."/>
            <person name="Nolan M."/>
            <person name="Lipzen A."/>
            <person name="Salamov A."/>
            <person name="Henrissat B."/>
            <person name="Wiebenga A."/>
            <person name="De vries R.P."/>
            <person name="Grigoriev I.V."/>
            <person name="Mortensen U.H."/>
            <person name="Andersen M.R."/>
            <person name="Baker S.E."/>
        </authorList>
    </citation>
    <scope>NUCLEOTIDE SEQUENCE [LARGE SCALE GENOMIC DNA]</scope>
    <source>
        <strain evidence="9 10">CBS 707.79</strain>
    </source>
</reference>
<feature type="transmembrane region" description="Helical" evidence="7">
    <location>
        <begin position="208"/>
        <end position="230"/>
    </location>
</feature>
<feature type="transmembrane region" description="Helical" evidence="7">
    <location>
        <begin position="93"/>
        <end position="118"/>
    </location>
</feature>
<evidence type="ECO:0000256" key="4">
    <source>
        <dbReference type="ARBA" id="ARBA00023136"/>
    </source>
</evidence>
<feature type="region of interest" description="Disordered" evidence="6">
    <location>
        <begin position="297"/>
        <end position="326"/>
    </location>
</feature>
<keyword evidence="3 7" id="KW-1133">Transmembrane helix</keyword>
<sequence length="398" mass="43785">MSSPEGANPSLVTTSLLVVSIVFPILGTVAVSLRIFSSAYRAKRLFLDDYAIILAQLCAWGISIDIFVAAALGGVNNSTGSVLGATIVFLRTLWIEGFPLVGSLVLVKVSILLFYARIFITPWFRIATRVYIAVLIAWGIAIIVAQLLCANPISAAWDPFAIDPLRFDYNAFSEAFAGMSMVFDLLVLCFPIPVIHKLQMSTRQKVQVLAIFWLGMFCCIASAIRFYYIYIDISKSTADTGTNRYSVVTTAFTWGTIEPNASIIAACLPTYGHFFSAGRGLRTFVHSFFSHWTLRSSGSSSRKQASSAKSTTLNSSSQGSYAPTRLSGKWQQRLGLSQSDTVDIEMGDSPYEEHLPLAKDQMRIHVTQSFSQQEVEVAAQDQDRVEVGSPRRSDVFRA</sequence>
<feature type="domain" description="Rhodopsin" evidence="8">
    <location>
        <begin position="33"/>
        <end position="275"/>
    </location>
</feature>
<accession>A0A319D2U3</accession>
<evidence type="ECO:0000256" key="1">
    <source>
        <dbReference type="ARBA" id="ARBA00004141"/>
    </source>
</evidence>
<evidence type="ECO:0000259" key="8">
    <source>
        <dbReference type="Pfam" id="PF20684"/>
    </source>
</evidence>
<proteinExistence type="inferred from homology"/>
<gene>
    <name evidence="9" type="ORF">BO71DRAFT_486146</name>
</gene>
<evidence type="ECO:0000256" key="5">
    <source>
        <dbReference type="ARBA" id="ARBA00038359"/>
    </source>
</evidence>
<dbReference type="PANTHER" id="PTHR33048:SF18">
    <property type="entry name" value="INTEGRAL MEMBRANE PROTEIN"/>
    <property type="match status" value="1"/>
</dbReference>
<dbReference type="InterPro" id="IPR052337">
    <property type="entry name" value="SAT4-like"/>
</dbReference>
<feature type="transmembrane region" description="Helical" evidence="7">
    <location>
        <begin position="175"/>
        <end position="196"/>
    </location>
</feature>
<dbReference type="VEuPathDB" id="FungiDB:BO71DRAFT_486146"/>
<dbReference type="GO" id="GO:0016020">
    <property type="term" value="C:membrane"/>
    <property type="evidence" value="ECO:0007669"/>
    <property type="project" value="UniProtKB-SubCell"/>
</dbReference>
<dbReference type="Proteomes" id="UP000247810">
    <property type="component" value="Unassembled WGS sequence"/>
</dbReference>
<keyword evidence="4 7" id="KW-0472">Membrane</keyword>
<evidence type="ECO:0000313" key="9">
    <source>
        <dbReference type="EMBL" id="PYH91564.1"/>
    </source>
</evidence>
<evidence type="ECO:0000256" key="6">
    <source>
        <dbReference type="SAM" id="MobiDB-lite"/>
    </source>
</evidence>
<dbReference type="Pfam" id="PF20684">
    <property type="entry name" value="Fung_rhodopsin"/>
    <property type="match status" value="1"/>
</dbReference>
<feature type="compositionally biased region" description="Basic and acidic residues" evidence="6">
    <location>
        <begin position="381"/>
        <end position="398"/>
    </location>
</feature>
<evidence type="ECO:0000313" key="10">
    <source>
        <dbReference type="Proteomes" id="UP000247810"/>
    </source>
</evidence>
<comment type="subcellular location">
    <subcellularLocation>
        <location evidence="1">Membrane</location>
        <topology evidence="1">Multi-pass membrane protein</topology>
    </subcellularLocation>
</comment>
<feature type="region of interest" description="Disordered" evidence="6">
    <location>
        <begin position="377"/>
        <end position="398"/>
    </location>
</feature>
<protein>
    <recommendedName>
        <fullName evidence="8">Rhodopsin domain-containing protein</fullName>
    </recommendedName>
</protein>
<evidence type="ECO:0000256" key="7">
    <source>
        <dbReference type="SAM" id="Phobius"/>
    </source>
</evidence>
<dbReference type="STRING" id="1448320.A0A319D2U3"/>
<organism evidence="9 10">
    <name type="scientific">Aspergillus ellipticus CBS 707.79</name>
    <dbReference type="NCBI Taxonomy" id="1448320"/>
    <lineage>
        <taxon>Eukaryota</taxon>
        <taxon>Fungi</taxon>
        <taxon>Dikarya</taxon>
        <taxon>Ascomycota</taxon>
        <taxon>Pezizomycotina</taxon>
        <taxon>Eurotiomycetes</taxon>
        <taxon>Eurotiomycetidae</taxon>
        <taxon>Eurotiales</taxon>
        <taxon>Aspergillaceae</taxon>
        <taxon>Aspergillus</taxon>
        <taxon>Aspergillus subgen. Circumdati</taxon>
    </lineage>
</organism>
<feature type="transmembrane region" description="Helical" evidence="7">
    <location>
        <begin position="130"/>
        <end position="155"/>
    </location>
</feature>
<feature type="transmembrane region" description="Helical" evidence="7">
    <location>
        <begin position="49"/>
        <end position="73"/>
    </location>
</feature>
<feature type="transmembrane region" description="Helical" evidence="7">
    <location>
        <begin position="12"/>
        <end position="37"/>
    </location>
</feature>
<comment type="similarity">
    <text evidence="5">Belongs to the SAT4 family.</text>
</comment>
<name>A0A319D2U3_9EURO</name>
<dbReference type="InterPro" id="IPR049326">
    <property type="entry name" value="Rhodopsin_dom_fungi"/>
</dbReference>
<feature type="compositionally biased region" description="Low complexity" evidence="6">
    <location>
        <begin position="297"/>
        <end position="317"/>
    </location>
</feature>
<dbReference type="AlphaFoldDB" id="A0A319D2U3"/>
<evidence type="ECO:0000256" key="3">
    <source>
        <dbReference type="ARBA" id="ARBA00022989"/>
    </source>
</evidence>
<dbReference type="PANTHER" id="PTHR33048">
    <property type="entry name" value="PTH11-LIKE INTEGRAL MEMBRANE PROTEIN (AFU_ORTHOLOGUE AFUA_5G11245)"/>
    <property type="match status" value="1"/>
</dbReference>